<feature type="region of interest" description="Disordered" evidence="1">
    <location>
        <begin position="93"/>
        <end position="142"/>
    </location>
</feature>
<feature type="compositionally biased region" description="Basic and acidic residues" evidence="1">
    <location>
        <begin position="1"/>
        <end position="13"/>
    </location>
</feature>
<feature type="compositionally biased region" description="Polar residues" evidence="1">
    <location>
        <begin position="122"/>
        <end position="133"/>
    </location>
</feature>
<feature type="compositionally biased region" description="Basic residues" evidence="1">
    <location>
        <begin position="39"/>
        <end position="48"/>
    </location>
</feature>
<organism evidence="2">
    <name type="scientific">Blastobotrys adeninivorans</name>
    <name type="common">Yeast</name>
    <name type="synonym">Arxula adeninivorans</name>
    <dbReference type="NCBI Taxonomy" id="409370"/>
    <lineage>
        <taxon>Eukaryota</taxon>
        <taxon>Fungi</taxon>
        <taxon>Dikarya</taxon>
        <taxon>Ascomycota</taxon>
        <taxon>Saccharomycotina</taxon>
        <taxon>Dipodascomycetes</taxon>
        <taxon>Dipodascales</taxon>
        <taxon>Trichomonascaceae</taxon>
        <taxon>Blastobotrys</taxon>
    </lineage>
</organism>
<reference evidence="2" key="1">
    <citation type="submission" date="2014-02" db="EMBL/GenBank/DDBJ databases">
        <authorList>
            <person name="Genoscope - CEA"/>
        </authorList>
    </citation>
    <scope>NUCLEOTIDE SEQUENCE</scope>
    <source>
        <strain evidence="2">LS3</strain>
    </source>
</reference>
<protein>
    <submittedName>
        <fullName evidence="2">ARAD1C10582p</fullName>
    </submittedName>
</protein>
<evidence type="ECO:0000256" key="1">
    <source>
        <dbReference type="SAM" id="MobiDB-lite"/>
    </source>
</evidence>
<proteinExistence type="predicted"/>
<dbReference type="AlphaFoldDB" id="A0A060T5A9"/>
<accession>A0A060T5A9</accession>
<sequence length="142" mass="16673">MVNWIRAKDKGEVEENEEDDSGRSGESPVQRSGDLVFRVSRRNLKRKEKNVQRERQKKSARGHRFQYIYSTCLPTHHNFFCHRLGKSHKFSVNKSKVHAGSSYHRRGREKQGERRAHKVQTTKHTPITWSHPNQGLCPSIRD</sequence>
<dbReference type="EMBL" id="HG937693">
    <property type="protein sequence ID" value="CDP34361.1"/>
    <property type="molecule type" value="Genomic_DNA"/>
</dbReference>
<feature type="region of interest" description="Disordered" evidence="1">
    <location>
        <begin position="1"/>
        <end position="62"/>
    </location>
</feature>
<reference evidence="2" key="2">
    <citation type="submission" date="2014-06" db="EMBL/GenBank/DDBJ databases">
        <title>The complete genome of Blastobotrys (Arxula) adeninivorans LS3 - a yeast of biotechnological interest.</title>
        <authorList>
            <person name="Kunze G."/>
            <person name="Gaillardin C."/>
            <person name="Czernicka M."/>
            <person name="Durrens P."/>
            <person name="Martin T."/>
            <person name="Boer E."/>
            <person name="Gabaldon T."/>
            <person name="Cruz J."/>
            <person name="Talla E."/>
            <person name="Marck C."/>
            <person name="Goffeau A."/>
            <person name="Barbe V."/>
            <person name="Baret P."/>
            <person name="Baronian K."/>
            <person name="Beier S."/>
            <person name="Bleykasten C."/>
            <person name="Bode R."/>
            <person name="Casaregola S."/>
            <person name="Despons L."/>
            <person name="Fairhead C."/>
            <person name="Giersberg M."/>
            <person name="Gierski P."/>
            <person name="Hahnel U."/>
            <person name="Hartmann A."/>
            <person name="Jankowska D."/>
            <person name="Jubin C."/>
            <person name="Jung P."/>
            <person name="Lafontaine I."/>
            <person name="Leh-Louis V."/>
            <person name="Lemaire M."/>
            <person name="Marcet-Houben M."/>
            <person name="Mascher M."/>
            <person name="Morel G."/>
            <person name="Richard G.-F."/>
            <person name="Riechen J."/>
            <person name="Sacerdot C."/>
            <person name="Sarkar A."/>
            <person name="Savel G."/>
            <person name="Schacherer J."/>
            <person name="Sherman D."/>
            <person name="Straub M.-L."/>
            <person name="Stein N."/>
            <person name="Thierry A."/>
            <person name="Trautwein-Schult A."/>
            <person name="Westhof E."/>
            <person name="Worch S."/>
            <person name="Dujon B."/>
            <person name="Souciet J.-L."/>
            <person name="Wincker P."/>
            <person name="Scholz U."/>
            <person name="Neuveglise N."/>
        </authorList>
    </citation>
    <scope>NUCLEOTIDE SEQUENCE</scope>
    <source>
        <strain evidence="2">LS3</strain>
    </source>
</reference>
<name>A0A060T5A9_BLAAD</name>
<gene>
    <name evidence="2" type="ORF">GNLVRS02_ARAD1C10582g</name>
</gene>
<feature type="compositionally biased region" description="Basic residues" evidence="1">
    <location>
        <begin position="93"/>
        <end position="108"/>
    </location>
</feature>
<evidence type="ECO:0000313" key="2">
    <source>
        <dbReference type="EMBL" id="CDP34361.1"/>
    </source>
</evidence>